<organism evidence="1 2">
    <name type="scientific">Hymenolepis diminuta</name>
    <name type="common">Rat tapeworm</name>
    <dbReference type="NCBI Taxonomy" id="6216"/>
    <lineage>
        <taxon>Eukaryota</taxon>
        <taxon>Metazoa</taxon>
        <taxon>Spiralia</taxon>
        <taxon>Lophotrochozoa</taxon>
        <taxon>Platyhelminthes</taxon>
        <taxon>Cestoda</taxon>
        <taxon>Eucestoda</taxon>
        <taxon>Cyclophyllidea</taxon>
        <taxon>Hymenolepididae</taxon>
        <taxon>Hymenolepis</taxon>
    </lineage>
</organism>
<evidence type="ECO:0000313" key="1">
    <source>
        <dbReference type="EMBL" id="VUZ46621.1"/>
    </source>
</evidence>
<dbReference type="EMBL" id="CABIJS010000222">
    <property type="protein sequence ID" value="VUZ46621.1"/>
    <property type="molecule type" value="Genomic_DNA"/>
</dbReference>
<accession>A0A564YH56</accession>
<dbReference type="AlphaFoldDB" id="A0A564YH56"/>
<reference evidence="1 2" key="1">
    <citation type="submission" date="2019-07" db="EMBL/GenBank/DDBJ databases">
        <authorList>
            <person name="Jastrzebski P J."/>
            <person name="Paukszto L."/>
            <person name="Jastrzebski P J."/>
        </authorList>
    </citation>
    <scope>NUCLEOTIDE SEQUENCE [LARGE SCALE GENOMIC DNA]</scope>
    <source>
        <strain evidence="1 2">WMS-il1</strain>
    </source>
</reference>
<protein>
    <submittedName>
        <fullName evidence="1">Uncharacterized protein</fullName>
    </submittedName>
</protein>
<evidence type="ECO:0000313" key="2">
    <source>
        <dbReference type="Proteomes" id="UP000321570"/>
    </source>
</evidence>
<name>A0A564YH56_HYMDI</name>
<sequence length="74" mass="8473">MSKTFNLNRHMTIYGGIKILKGGKWASPCDFLEINKQQRATCCVCLRSCEIQAPFSDRIIADSNEKWILYNKSS</sequence>
<proteinExistence type="predicted"/>
<keyword evidence="2" id="KW-1185">Reference proteome</keyword>
<dbReference type="Proteomes" id="UP000321570">
    <property type="component" value="Unassembled WGS sequence"/>
</dbReference>
<gene>
    <name evidence="1" type="ORF">WMSIL1_LOCUS6614</name>
</gene>